<dbReference type="InterPro" id="IPR036291">
    <property type="entry name" value="NAD(P)-bd_dom_sf"/>
</dbReference>
<organism evidence="2 3">
    <name type="scientific">Vreelandella sulfidaeris</name>
    <dbReference type="NCBI Taxonomy" id="115553"/>
    <lineage>
        <taxon>Bacteria</taxon>
        <taxon>Pseudomonadati</taxon>
        <taxon>Pseudomonadota</taxon>
        <taxon>Gammaproteobacteria</taxon>
        <taxon>Oceanospirillales</taxon>
        <taxon>Halomonadaceae</taxon>
        <taxon>Vreelandella</taxon>
    </lineage>
</organism>
<dbReference type="Pfam" id="PF13380">
    <property type="entry name" value="CoA_binding_2"/>
    <property type="match status" value="1"/>
</dbReference>
<dbReference type="PANTHER" id="PTHR42793:SF1">
    <property type="entry name" value="PEPTIDYL-LYSINE N-ACETYLTRANSFERASE PATZ"/>
    <property type="match status" value="1"/>
</dbReference>
<sequence>MSTRFLHHFFEPRTLAVFGASEKPASLGGLVLRNIQEGGFKGPVWAVNLKSYSQVFGVPCVSKVSELPEVPDLVVVCTPIEGVPSLIKNLGSTG</sequence>
<dbReference type="KEGG" id="hsr:HSBAA_33030"/>
<accession>A0A455U8Z7</accession>
<name>A0A455U8Z7_9GAMM</name>
<gene>
    <name evidence="2" type="ORF">HSBAA_33030</name>
</gene>
<feature type="domain" description="CoA-binding" evidence="1">
    <location>
        <begin position="9"/>
        <end position="94"/>
    </location>
</feature>
<dbReference type="SMART" id="SM00881">
    <property type="entry name" value="CoA_binding"/>
    <property type="match status" value="1"/>
</dbReference>
<evidence type="ECO:0000313" key="3">
    <source>
        <dbReference type="Proteomes" id="UP000320231"/>
    </source>
</evidence>
<dbReference type="PANTHER" id="PTHR42793">
    <property type="entry name" value="COA BINDING DOMAIN CONTAINING PROTEIN"/>
    <property type="match status" value="1"/>
</dbReference>
<dbReference type="InterPro" id="IPR003781">
    <property type="entry name" value="CoA-bd"/>
</dbReference>
<evidence type="ECO:0000313" key="2">
    <source>
        <dbReference type="EMBL" id="BBI61997.1"/>
    </source>
</evidence>
<dbReference type="Gene3D" id="3.40.50.720">
    <property type="entry name" value="NAD(P)-binding Rossmann-like Domain"/>
    <property type="match status" value="1"/>
</dbReference>
<proteinExistence type="predicted"/>
<reference evidence="2 3" key="1">
    <citation type="journal article" date="2019" name="Microbiol. Resour. Announc.">
        <title>Complete Genome Sequence of Halomonas sulfidaeris Strain Esulfide1 Isolated from a Metal Sulfide Rock at a Depth of 2,200 Meters, Obtained Using Nanopore Sequencing.</title>
        <authorList>
            <person name="Saito M."/>
            <person name="Nishigata A."/>
            <person name="Galipon J."/>
            <person name="Arakawa K."/>
        </authorList>
    </citation>
    <scope>NUCLEOTIDE SEQUENCE [LARGE SCALE GENOMIC DNA]</scope>
    <source>
        <strain evidence="2 3">ATCC BAA-803</strain>
    </source>
</reference>
<dbReference type="AlphaFoldDB" id="A0A455U8Z7"/>
<evidence type="ECO:0000259" key="1">
    <source>
        <dbReference type="SMART" id="SM00881"/>
    </source>
</evidence>
<protein>
    <recommendedName>
        <fullName evidence="1">CoA-binding domain-containing protein</fullName>
    </recommendedName>
</protein>
<dbReference type="EMBL" id="AP019514">
    <property type="protein sequence ID" value="BBI61997.1"/>
    <property type="molecule type" value="Genomic_DNA"/>
</dbReference>
<dbReference type="Proteomes" id="UP000320231">
    <property type="component" value="Chromosome"/>
</dbReference>
<dbReference type="SUPFAM" id="SSF51735">
    <property type="entry name" value="NAD(P)-binding Rossmann-fold domains"/>
    <property type="match status" value="1"/>
</dbReference>